<evidence type="ECO:0000313" key="3">
    <source>
        <dbReference type="RefSeq" id="XP_025075759.1"/>
    </source>
</evidence>
<organism evidence="1 2">
    <name type="scientific">Pogonomyrmex barbatus</name>
    <name type="common">red harvester ant</name>
    <dbReference type="NCBI Taxonomy" id="144034"/>
    <lineage>
        <taxon>Eukaryota</taxon>
        <taxon>Metazoa</taxon>
        <taxon>Ecdysozoa</taxon>
        <taxon>Arthropoda</taxon>
        <taxon>Hexapoda</taxon>
        <taxon>Insecta</taxon>
        <taxon>Pterygota</taxon>
        <taxon>Neoptera</taxon>
        <taxon>Endopterygota</taxon>
        <taxon>Hymenoptera</taxon>
        <taxon>Apocrita</taxon>
        <taxon>Aculeata</taxon>
        <taxon>Formicoidea</taxon>
        <taxon>Formicidae</taxon>
        <taxon>Myrmicinae</taxon>
        <taxon>Pogonomyrmex</taxon>
    </lineage>
</organism>
<name>A0A6I9WVI1_9HYME</name>
<evidence type="ECO:0000313" key="2">
    <source>
        <dbReference type="RefSeq" id="XP_011647370.1"/>
    </source>
</evidence>
<evidence type="ECO:0000313" key="1">
    <source>
        <dbReference type="Proteomes" id="UP000504615"/>
    </source>
</evidence>
<dbReference type="RefSeq" id="XP_011647370.1">
    <property type="nucleotide sequence ID" value="XM_011649068.1"/>
</dbReference>
<keyword evidence="1" id="KW-1185">Reference proteome</keyword>
<dbReference type="GeneID" id="105433658"/>
<protein>
    <submittedName>
        <fullName evidence="2 3">Uncharacterized protein LOC105433658 isoform X1</fullName>
    </submittedName>
</protein>
<gene>
    <name evidence="2 3 4" type="primary">LOC105433658</name>
</gene>
<dbReference type="RefSeq" id="XP_025075760.1">
    <property type="nucleotide sequence ID" value="XM_025219975.1"/>
</dbReference>
<evidence type="ECO:0000313" key="4">
    <source>
        <dbReference type="RefSeq" id="XP_025075760.1"/>
    </source>
</evidence>
<dbReference type="Proteomes" id="UP000504615">
    <property type="component" value="Unplaced"/>
</dbReference>
<accession>A0A6I9WVI1</accession>
<dbReference type="AlphaFoldDB" id="A0A6I9WVI1"/>
<dbReference type="RefSeq" id="XP_025075759.1">
    <property type="nucleotide sequence ID" value="XM_025219974.1"/>
</dbReference>
<proteinExistence type="predicted"/>
<dbReference type="KEGG" id="pbar:105433658"/>
<reference evidence="2 3" key="1">
    <citation type="submission" date="2025-04" db="UniProtKB">
        <authorList>
            <consortium name="RefSeq"/>
        </authorList>
    </citation>
    <scope>IDENTIFICATION</scope>
</reference>
<sequence>MSLPLAEEAVIFLIFSRNIFSKVSAMESAVALKALCVTSLINKWMTSLSLRTSESGILATLRHFPSTDSQRTASTVFFGRVRIGEAMGPCSDLGFSDTLFSACNIDDGLLVMMLFDLICCSTWFIKLLLTSLHFFLLQEDHLGHLGQHLLEHGHR</sequence>